<evidence type="ECO:0000256" key="1">
    <source>
        <dbReference type="SAM" id="MobiDB-lite"/>
    </source>
</evidence>
<organism evidence="2 3">
    <name type="scientific">Postia placenta MAD-698-R-SB12</name>
    <dbReference type="NCBI Taxonomy" id="670580"/>
    <lineage>
        <taxon>Eukaryota</taxon>
        <taxon>Fungi</taxon>
        <taxon>Dikarya</taxon>
        <taxon>Basidiomycota</taxon>
        <taxon>Agaricomycotina</taxon>
        <taxon>Agaricomycetes</taxon>
        <taxon>Polyporales</taxon>
        <taxon>Adustoporiaceae</taxon>
        <taxon>Rhodonia</taxon>
    </lineage>
</organism>
<feature type="region of interest" description="Disordered" evidence="1">
    <location>
        <begin position="351"/>
        <end position="375"/>
    </location>
</feature>
<sequence>MTLLEPLQPAATQVPPRRTWLELEHARQALGPAPEQLEQLESQDWQEEDVVSKNCDWAQVGRQRPFVSTGRSELQLEHWLKEPPEHVAQSGWHARHEPEELKVLDGHEETHDPLDASLLLAQVKQKVDDPAQVPQEESQAMTEIARRTHTITLVLVVVGDQVRVLAHALAIRRYAAAVEAIRARATNDAVVRCRAVARLTERGALYALCAVTEGLAGADRSAGCGGLCCGALGGIAGALRKTRLAGNTVARTVRTFGAAKCTDWALSQCMNMRIHHFHSPSQFPLESRKYPVAHFAQAVPLDAVVHPALHEHAPSEPQTPLMQSQLDGGLLTSGTRHFPVPCKPWSHFSQSAGQGWHVGPKNPSAQDSHEEPVKPVGQTHLPAVEHTPAPAHGGEHAEDCISSSARGLFSVLDGSCDTSGTESQKMTRSFEEEPANDAHMLDARAKEPAELCVCLELFAEEPLVGNAVKVAWPEKFALGYNAIPGCSSTFSGSETDELAEKPGDAESEALEDVRISWRSAGLVVEEYCPGSKRRFVAAPDADRVAPTAKYQDAGQTWEQLGKLTRCVRESFEALAGNADDRHGLRSCVSWEWDGKKAREHVVQAKGGREWREEKDEQRGKASSAPEIDCMDFIAMVRLLLTMLLSFASLLYSTHCSILGKRLAQFGNRRPQASIDALMLSKDRSDKRSCTSELELLQITFIVFIW</sequence>
<accession>A0A1X6MIK1</accession>
<feature type="compositionally biased region" description="Polar residues" evidence="1">
    <location>
        <begin position="417"/>
        <end position="427"/>
    </location>
</feature>
<protein>
    <submittedName>
        <fullName evidence="2">Uncharacterized protein</fullName>
    </submittedName>
</protein>
<keyword evidence="3" id="KW-1185">Reference proteome</keyword>
<dbReference type="AlphaFoldDB" id="A0A1X6MIK1"/>
<evidence type="ECO:0000313" key="2">
    <source>
        <dbReference type="EMBL" id="OSX56267.1"/>
    </source>
</evidence>
<dbReference type="OrthoDB" id="3259652at2759"/>
<feature type="region of interest" description="Disordered" evidence="1">
    <location>
        <begin position="417"/>
        <end position="436"/>
    </location>
</feature>
<dbReference type="GeneID" id="36332515"/>
<evidence type="ECO:0000313" key="3">
    <source>
        <dbReference type="Proteomes" id="UP000194127"/>
    </source>
</evidence>
<dbReference type="RefSeq" id="XP_024333061.1">
    <property type="nucleotide sequence ID" value="XM_024487566.1"/>
</dbReference>
<reference evidence="2 3" key="1">
    <citation type="submission" date="2017-04" db="EMBL/GenBank/DDBJ databases">
        <title>Genome Sequence of the Model Brown-Rot Fungus Postia placenta SB12.</title>
        <authorList>
            <consortium name="DOE Joint Genome Institute"/>
            <person name="Gaskell J."/>
            <person name="Kersten P."/>
            <person name="Larrondo L.F."/>
            <person name="Canessa P."/>
            <person name="Martinez D."/>
            <person name="Hibbett D."/>
            <person name="Schmoll M."/>
            <person name="Kubicek C.P."/>
            <person name="Martinez A.T."/>
            <person name="Yadav J."/>
            <person name="Master E."/>
            <person name="Magnuson J.K."/>
            <person name="James T."/>
            <person name="Yaver D."/>
            <person name="Berka R."/>
            <person name="Labutti K."/>
            <person name="Lipzen A."/>
            <person name="Aerts A."/>
            <person name="Barry K."/>
            <person name="Henrissat B."/>
            <person name="Blanchette R."/>
            <person name="Grigoriev I."/>
            <person name="Cullen D."/>
        </authorList>
    </citation>
    <scope>NUCLEOTIDE SEQUENCE [LARGE SCALE GENOMIC DNA]</scope>
    <source>
        <strain evidence="2 3">MAD-698-R-SB12</strain>
    </source>
</reference>
<dbReference type="EMBL" id="KZ110614">
    <property type="protein sequence ID" value="OSX56267.1"/>
    <property type="molecule type" value="Genomic_DNA"/>
</dbReference>
<gene>
    <name evidence="2" type="ORF">POSPLADRAFT_1160566</name>
</gene>
<proteinExistence type="predicted"/>
<name>A0A1X6MIK1_9APHY</name>
<dbReference type="Proteomes" id="UP000194127">
    <property type="component" value="Unassembled WGS sequence"/>
</dbReference>